<keyword evidence="2" id="KW-1185">Reference proteome</keyword>
<gene>
    <name evidence="1" type="ORF">HYC85_018629</name>
</gene>
<name>A0A7J7GUT8_CAMSI</name>
<reference evidence="1 2" key="2">
    <citation type="submission" date="2020-07" db="EMBL/GenBank/DDBJ databases">
        <title>Genome assembly of wild tea tree DASZ reveals pedigree and selection history of tea varieties.</title>
        <authorList>
            <person name="Zhang W."/>
        </authorList>
    </citation>
    <scope>NUCLEOTIDE SEQUENCE [LARGE SCALE GENOMIC DNA]</scope>
    <source>
        <strain evidence="2">cv. G240</strain>
        <tissue evidence="1">Leaf</tissue>
    </source>
</reference>
<comment type="caution">
    <text evidence="1">The sequence shown here is derived from an EMBL/GenBank/DDBJ whole genome shotgun (WGS) entry which is preliminary data.</text>
</comment>
<evidence type="ECO:0000313" key="2">
    <source>
        <dbReference type="Proteomes" id="UP000593564"/>
    </source>
</evidence>
<sequence length="69" mass="7728">MGVLGCQKRLLCPMILICGNEWDAFSSDVWLLVRNGDHVNFWSHRCGGGNLEKAFPIIVSVCDYLKEDG</sequence>
<dbReference type="Proteomes" id="UP000593564">
    <property type="component" value="Unassembled WGS sequence"/>
</dbReference>
<dbReference type="EMBL" id="JACBKZ010000008">
    <property type="protein sequence ID" value="KAF5944552.1"/>
    <property type="molecule type" value="Genomic_DNA"/>
</dbReference>
<reference evidence="2" key="1">
    <citation type="journal article" date="2020" name="Nat. Commun.">
        <title>Genome assembly of wild tea tree DASZ reveals pedigree and selection history of tea varieties.</title>
        <authorList>
            <person name="Zhang W."/>
            <person name="Zhang Y."/>
            <person name="Qiu H."/>
            <person name="Guo Y."/>
            <person name="Wan H."/>
            <person name="Zhang X."/>
            <person name="Scossa F."/>
            <person name="Alseekh S."/>
            <person name="Zhang Q."/>
            <person name="Wang P."/>
            <person name="Xu L."/>
            <person name="Schmidt M.H."/>
            <person name="Jia X."/>
            <person name="Li D."/>
            <person name="Zhu A."/>
            <person name="Guo F."/>
            <person name="Chen W."/>
            <person name="Ni D."/>
            <person name="Usadel B."/>
            <person name="Fernie A.R."/>
            <person name="Wen W."/>
        </authorList>
    </citation>
    <scope>NUCLEOTIDE SEQUENCE [LARGE SCALE GENOMIC DNA]</scope>
    <source>
        <strain evidence="2">cv. G240</strain>
    </source>
</reference>
<dbReference type="AlphaFoldDB" id="A0A7J7GUT8"/>
<evidence type="ECO:0000313" key="1">
    <source>
        <dbReference type="EMBL" id="KAF5944552.1"/>
    </source>
</evidence>
<protein>
    <submittedName>
        <fullName evidence="1">Uncharacterized protein</fullName>
    </submittedName>
</protein>
<proteinExistence type="predicted"/>
<accession>A0A7J7GUT8</accession>
<organism evidence="1 2">
    <name type="scientific">Camellia sinensis</name>
    <name type="common">Tea plant</name>
    <name type="synonym">Thea sinensis</name>
    <dbReference type="NCBI Taxonomy" id="4442"/>
    <lineage>
        <taxon>Eukaryota</taxon>
        <taxon>Viridiplantae</taxon>
        <taxon>Streptophyta</taxon>
        <taxon>Embryophyta</taxon>
        <taxon>Tracheophyta</taxon>
        <taxon>Spermatophyta</taxon>
        <taxon>Magnoliopsida</taxon>
        <taxon>eudicotyledons</taxon>
        <taxon>Gunneridae</taxon>
        <taxon>Pentapetalae</taxon>
        <taxon>asterids</taxon>
        <taxon>Ericales</taxon>
        <taxon>Theaceae</taxon>
        <taxon>Camellia</taxon>
    </lineage>
</organism>